<name>A0A382G4S9_9ZZZZ</name>
<proteinExistence type="predicted"/>
<dbReference type="EMBL" id="UINC01053289">
    <property type="protein sequence ID" value="SVB69624.1"/>
    <property type="molecule type" value="Genomic_DNA"/>
</dbReference>
<protein>
    <submittedName>
        <fullName evidence="1">Uncharacterized protein</fullName>
    </submittedName>
</protein>
<accession>A0A382G4S9</accession>
<dbReference type="AlphaFoldDB" id="A0A382G4S9"/>
<evidence type="ECO:0000313" key="1">
    <source>
        <dbReference type="EMBL" id="SVB69624.1"/>
    </source>
</evidence>
<feature type="non-terminal residue" evidence="1">
    <location>
        <position position="1"/>
    </location>
</feature>
<sequence>ARSLRYGDVAVSIDAVEFACFLAEPGKLPFQRHMRRRAMQWMVTDQA</sequence>
<gene>
    <name evidence="1" type="ORF">METZ01_LOCUS222478</name>
</gene>
<organism evidence="1">
    <name type="scientific">marine metagenome</name>
    <dbReference type="NCBI Taxonomy" id="408172"/>
    <lineage>
        <taxon>unclassified sequences</taxon>
        <taxon>metagenomes</taxon>
        <taxon>ecological metagenomes</taxon>
    </lineage>
</organism>
<reference evidence="1" key="1">
    <citation type="submission" date="2018-05" db="EMBL/GenBank/DDBJ databases">
        <authorList>
            <person name="Lanie J.A."/>
            <person name="Ng W.-L."/>
            <person name="Kazmierczak K.M."/>
            <person name="Andrzejewski T.M."/>
            <person name="Davidsen T.M."/>
            <person name="Wayne K.J."/>
            <person name="Tettelin H."/>
            <person name="Glass J.I."/>
            <person name="Rusch D."/>
            <person name="Podicherti R."/>
            <person name="Tsui H.-C.T."/>
            <person name="Winkler M.E."/>
        </authorList>
    </citation>
    <scope>NUCLEOTIDE SEQUENCE</scope>
</reference>